<dbReference type="Pfam" id="PF03466">
    <property type="entry name" value="LysR_substrate"/>
    <property type="match status" value="1"/>
</dbReference>
<dbReference type="SUPFAM" id="SSF46785">
    <property type="entry name" value="Winged helix' DNA-binding domain"/>
    <property type="match status" value="1"/>
</dbReference>
<organism evidence="6 7">
    <name type="scientific">Undibacterium umbellatum</name>
    <dbReference type="NCBI Taxonomy" id="2762300"/>
    <lineage>
        <taxon>Bacteria</taxon>
        <taxon>Pseudomonadati</taxon>
        <taxon>Pseudomonadota</taxon>
        <taxon>Betaproteobacteria</taxon>
        <taxon>Burkholderiales</taxon>
        <taxon>Oxalobacteraceae</taxon>
        <taxon>Undibacterium</taxon>
    </lineage>
</organism>
<evidence type="ECO:0000259" key="5">
    <source>
        <dbReference type="PROSITE" id="PS50931"/>
    </source>
</evidence>
<dbReference type="InterPro" id="IPR036388">
    <property type="entry name" value="WH-like_DNA-bd_sf"/>
</dbReference>
<dbReference type="InterPro" id="IPR000847">
    <property type="entry name" value="LysR_HTH_N"/>
</dbReference>
<keyword evidence="4" id="KW-0804">Transcription</keyword>
<reference evidence="6 7" key="1">
    <citation type="submission" date="2020-08" db="EMBL/GenBank/DDBJ databases">
        <title>Novel species isolated from subtropical streams in China.</title>
        <authorList>
            <person name="Lu H."/>
        </authorList>
    </citation>
    <scope>NUCLEOTIDE SEQUENCE [LARGE SCALE GENOMIC DNA]</scope>
    <source>
        <strain evidence="6 7">NL8W</strain>
    </source>
</reference>
<dbReference type="Gene3D" id="1.10.10.10">
    <property type="entry name" value="Winged helix-like DNA-binding domain superfamily/Winged helix DNA-binding domain"/>
    <property type="match status" value="1"/>
</dbReference>
<evidence type="ECO:0000256" key="2">
    <source>
        <dbReference type="ARBA" id="ARBA00023015"/>
    </source>
</evidence>
<dbReference type="InterPro" id="IPR036390">
    <property type="entry name" value="WH_DNA-bd_sf"/>
</dbReference>
<comment type="similarity">
    <text evidence="1">Belongs to the LysR transcriptional regulatory family.</text>
</comment>
<dbReference type="PROSITE" id="PS50931">
    <property type="entry name" value="HTH_LYSR"/>
    <property type="match status" value="1"/>
</dbReference>
<evidence type="ECO:0000313" key="6">
    <source>
        <dbReference type="EMBL" id="MBC3911264.1"/>
    </source>
</evidence>
<gene>
    <name evidence="6" type="ORF">H8L47_27260</name>
</gene>
<evidence type="ECO:0000256" key="1">
    <source>
        <dbReference type="ARBA" id="ARBA00009437"/>
    </source>
</evidence>
<accession>A0ABR6ZHV6</accession>
<dbReference type="SUPFAM" id="SSF53850">
    <property type="entry name" value="Periplasmic binding protein-like II"/>
    <property type="match status" value="1"/>
</dbReference>
<dbReference type="EMBL" id="JACOFX010000027">
    <property type="protein sequence ID" value="MBC3911264.1"/>
    <property type="molecule type" value="Genomic_DNA"/>
</dbReference>
<keyword evidence="3" id="KW-0238">DNA-binding</keyword>
<dbReference type="RefSeq" id="WP_186956972.1">
    <property type="nucleotide sequence ID" value="NZ_JACOFX010000027.1"/>
</dbReference>
<dbReference type="PRINTS" id="PR00039">
    <property type="entry name" value="HTHLYSR"/>
</dbReference>
<dbReference type="InterPro" id="IPR058163">
    <property type="entry name" value="LysR-type_TF_proteobact-type"/>
</dbReference>
<proteinExistence type="inferred from homology"/>
<comment type="caution">
    <text evidence="6">The sequence shown here is derived from an EMBL/GenBank/DDBJ whole genome shotgun (WGS) entry which is preliminary data.</text>
</comment>
<dbReference type="Proteomes" id="UP000646911">
    <property type="component" value="Unassembled WGS sequence"/>
</dbReference>
<keyword evidence="2" id="KW-0805">Transcription regulation</keyword>
<dbReference type="Gene3D" id="3.40.190.290">
    <property type="match status" value="1"/>
</dbReference>
<dbReference type="Pfam" id="PF00126">
    <property type="entry name" value="HTH_1"/>
    <property type="match status" value="1"/>
</dbReference>
<evidence type="ECO:0000256" key="4">
    <source>
        <dbReference type="ARBA" id="ARBA00023163"/>
    </source>
</evidence>
<dbReference type="PANTHER" id="PTHR30537">
    <property type="entry name" value="HTH-TYPE TRANSCRIPTIONAL REGULATOR"/>
    <property type="match status" value="1"/>
</dbReference>
<protein>
    <submittedName>
        <fullName evidence="6">LysR family transcriptional regulator</fullName>
    </submittedName>
</protein>
<dbReference type="InterPro" id="IPR005119">
    <property type="entry name" value="LysR_subst-bd"/>
</dbReference>
<sequence length="300" mass="33228">MNNIKNLSRLMVFALVARKGSFTQAAEELDITKSAVSQQIKALELDIGARLLNRTTRGVAATALGEKLLQRCQLLHDQLDMVFADVTEAGLAPKGRFAVTFPHALASNVALPAIELLCQEYPGLEPDLIASDSELDLVTHGLDVAIHAGELPDSSYRALPVGQMIEVFCASPLYLRRSGQPKTLSDLAEHRWIAASWQQRHMAVQHVATQDKTMVNLYRFAQVNTLPSAIELALRNMGLVLIPDVVAKPLLQSGELVRVLPQFTGPHWPVHAIHAYQSEKPVHVARFYQIVCRYFDELVK</sequence>
<dbReference type="PANTHER" id="PTHR30537:SF5">
    <property type="entry name" value="HTH-TYPE TRANSCRIPTIONAL ACTIVATOR TTDR-RELATED"/>
    <property type="match status" value="1"/>
</dbReference>
<name>A0ABR6ZHV6_9BURK</name>
<evidence type="ECO:0000256" key="3">
    <source>
        <dbReference type="ARBA" id="ARBA00023125"/>
    </source>
</evidence>
<dbReference type="CDD" id="cd08422">
    <property type="entry name" value="PBP2_CrgA_like"/>
    <property type="match status" value="1"/>
</dbReference>
<keyword evidence="7" id="KW-1185">Reference proteome</keyword>
<feature type="domain" description="HTH lysR-type" evidence="5">
    <location>
        <begin position="1"/>
        <end position="62"/>
    </location>
</feature>
<evidence type="ECO:0000313" key="7">
    <source>
        <dbReference type="Proteomes" id="UP000646911"/>
    </source>
</evidence>